<dbReference type="Pfam" id="PF07690">
    <property type="entry name" value="MFS_1"/>
    <property type="match status" value="1"/>
</dbReference>
<dbReference type="SUPFAM" id="SSF103473">
    <property type="entry name" value="MFS general substrate transporter"/>
    <property type="match status" value="1"/>
</dbReference>
<feature type="transmembrane region" description="Helical" evidence="5">
    <location>
        <begin position="292"/>
        <end position="310"/>
    </location>
</feature>
<keyword evidence="1 5" id="KW-0812">Transmembrane</keyword>
<dbReference type="InterPro" id="IPR050327">
    <property type="entry name" value="Proton-linked_MCT"/>
</dbReference>
<dbReference type="InterPro" id="IPR011701">
    <property type="entry name" value="MFS"/>
</dbReference>
<evidence type="ECO:0000256" key="2">
    <source>
        <dbReference type="ARBA" id="ARBA00022989"/>
    </source>
</evidence>
<dbReference type="Proteomes" id="UP001501588">
    <property type="component" value="Unassembled WGS sequence"/>
</dbReference>
<feature type="transmembrane region" description="Helical" evidence="5">
    <location>
        <begin position="41"/>
        <end position="64"/>
    </location>
</feature>
<evidence type="ECO:0000256" key="4">
    <source>
        <dbReference type="SAM" id="MobiDB-lite"/>
    </source>
</evidence>
<feature type="transmembrane region" description="Helical" evidence="5">
    <location>
        <begin position="389"/>
        <end position="407"/>
    </location>
</feature>
<protein>
    <submittedName>
        <fullName evidence="6">MFS transporter</fullName>
    </submittedName>
</protein>
<dbReference type="EMBL" id="BAAAFZ010000008">
    <property type="protein sequence ID" value="GAA0572310.1"/>
    <property type="molecule type" value="Genomic_DNA"/>
</dbReference>
<proteinExistence type="predicted"/>
<feature type="transmembrane region" description="Helical" evidence="5">
    <location>
        <begin position="137"/>
        <end position="157"/>
    </location>
</feature>
<keyword evidence="2 5" id="KW-1133">Transmembrane helix</keyword>
<feature type="region of interest" description="Disordered" evidence="4">
    <location>
        <begin position="416"/>
        <end position="438"/>
    </location>
</feature>
<keyword evidence="3 5" id="KW-0472">Membrane</keyword>
<accession>A0ABN1ER27</accession>
<keyword evidence="7" id="KW-1185">Reference proteome</keyword>
<evidence type="ECO:0000256" key="3">
    <source>
        <dbReference type="ARBA" id="ARBA00023136"/>
    </source>
</evidence>
<feature type="transmembrane region" description="Helical" evidence="5">
    <location>
        <begin position="71"/>
        <end position="92"/>
    </location>
</feature>
<feature type="transmembrane region" description="Helical" evidence="5">
    <location>
        <begin position="350"/>
        <end position="369"/>
    </location>
</feature>
<evidence type="ECO:0000256" key="1">
    <source>
        <dbReference type="ARBA" id="ARBA00022692"/>
    </source>
</evidence>
<feature type="transmembrane region" description="Helical" evidence="5">
    <location>
        <begin position="225"/>
        <end position="247"/>
    </location>
</feature>
<dbReference type="PANTHER" id="PTHR11360">
    <property type="entry name" value="MONOCARBOXYLATE TRANSPORTER"/>
    <property type="match status" value="1"/>
</dbReference>
<organism evidence="6 7">
    <name type="scientific">Craurococcus roseus</name>
    <dbReference type="NCBI Taxonomy" id="77585"/>
    <lineage>
        <taxon>Bacteria</taxon>
        <taxon>Pseudomonadati</taxon>
        <taxon>Pseudomonadota</taxon>
        <taxon>Alphaproteobacteria</taxon>
        <taxon>Acetobacterales</taxon>
        <taxon>Acetobacteraceae</taxon>
        <taxon>Craurococcus</taxon>
    </lineage>
</organism>
<dbReference type="Gene3D" id="1.20.1250.20">
    <property type="entry name" value="MFS general substrate transporter like domains"/>
    <property type="match status" value="1"/>
</dbReference>
<dbReference type="InterPro" id="IPR036259">
    <property type="entry name" value="MFS_trans_sf"/>
</dbReference>
<feature type="transmembrane region" description="Helical" evidence="5">
    <location>
        <begin position="316"/>
        <end position="338"/>
    </location>
</feature>
<evidence type="ECO:0000256" key="5">
    <source>
        <dbReference type="SAM" id="Phobius"/>
    </source>
</evidence>
<comment type="caution">
    <text evidence="6">The sequence shown here is derived from an EMBL/GenBank/DDBJ whole genome shotgun (WGS) entry which is preliminary data.</text>
</comment>
<name>A0ABN1ER27_9PROT</name>
<feature type="transmembrane region" description="Helical" evidence="5">
    <location>
        <begin position="163"/>
        <end position="184"/>
    </location>
</feature>
<feature type="transmembrane region" description="Helical" evidence="5">
    <location>
        <begin position="7"/>
        <end position="29"/>
    </location>
</feature>
<feature type="transmembrane region" description="Helical" evidence="5">
    <location>
        <begin position="259"/>
        <end position="280"/>
    </location>
</feature>
<dbReference type="PANTHER" id="PTHR11360:SF290">
    <property type="entry name" value="MONOCARBOXYLATE MFS PERMEASE"/>
    <property type="match status" value="1"/>
</dbReference>
<reference evidence="6 7" key="1">
    <citation type="journal article" date="2019" name="Int. J. Syst. Evol. Microbiol.">
        <title>The Global Catalogue of Microorganisms (GCM) 10K type strain sequencing project: providing services to taxonomists for standard genome sequencing and annotation.</title>
        <authorList>
            <consortium name="The Broad Institute Genomics Platform"/>
            <consortium name="The Broad Institute Genome Sequencing Center for Infectious Disease"/>
            <person name="Wu L."/>
            <person name="Ma J."/>
        </authorList>
    </citation>
    <scope>NUCLEOTIDE SEQUENCE [LARGE SCALE GENOMIC DNA]</scope>
    <source>
        <strain evidence="6 7">JCM 9933</strain>
    </source>
</reference>
<feature type="transmembrane region" description="Helical" evidence="5">
    <location>
        <begin position="104"/>
        <end position="125"/>
    </location>
</feature>
<gene>
    <name evidence="6" type="ORF">GCM10009416_08680</name>
</gene>
<feature type="compositionally biased region" description="Pro residues" evidence="4">
    <location>
        <begin position="427"/>
        <end position="438"/>
    </location>
</feature>
<sequence>MFFGWRVAWAAFAIAVFGWGVGFYGPPVFLHAIREARGWPVWLVSAAVTCHFLLGALAVANLAYLHRRFGLAAITRAGGVAAALGVLGWALAREPWQLFAATPLSAFGWAATGAAAINAMVAPWFDRRRPAALSTAYNGASVGGVLLSPLWVALIAAVGFPGAAALVGGAMVLALWWLSARFLARTPAAMGLEPDGGAPPAAGTARPVPQTAALPGALLWRDPRFATLAAATSIGLFAQVGLIAHLFSLLVPALGAQFAGFAAGLATACAIAGRTGLGWLLPPDADRRRAAAANYGLQICGCLAFFAAGGADVPTLLLGVALFGLGIGNATSLPPLIAQRDFAHADTARVVALVTACSQAAYAFAPAAFGALRDLLPAAPGAAEGAAPAVFLVAAGLQAAAAAVLLLGRGRPSGPWTVRGPTRLRPRPSPSPARSPLG</sequence>
<evidence type="ECO:0000313" key="7">
    <source>
        <dbReference type="Proteomes" id="UP001501588"/>
    </source>
</evidence>
<evidence type="ECO:0000313" key="6">
    <source>
        <dbReference type="EMBL" id="GAA0572310.1"/>
    </source>
</evidence>